<dbReference type="RefSeq" id="WP_049857653.1">
    <property type="nucleotide sequence ID" value="NZ_JNGI01000133.1"/>
</dbReference>
<gene>
    <name evidence="1" type="ORF">GM31_02815</name>
</gene>
<dbReference type="AlphaFoldDB" id="A0A0L0GQJ4"/>
<evidence type="ECO:0000313" key="1">
    <source>
        <dbReference type="EMBL" id="KNC91119.1"/>
    </source>
</evidence>
<dbReference type="InterPro" id="IPR009057">
    <property type="entry name" value="Homeodomain-like_sf"/>
</dbReference>
<keyword evidence="2" id="KW-1185">Reference proteome</keyword>
<dbReference type="Proteomes" id="UP000037393">
    <property type="component" value="Unassembled WGS sequence"/>
</dbReference>
<dbReference type="EMBL" id="JNGI01000133">
    <property type="protein sequence ID" value="KNC91119.1"/>
    <property type="molecule type" value="Genomic_DNA"/>
</dbReference>
<accession>A0A0L0GQJ4</accession>
<organism evidence="1 2">
    <name type="scientific">Trabulsiella odontotermitis</name>
    <dbReference type="NCBI Taxonomy" id="379893"/>
    <lineage>
        <taxon>Bacteria</taxon>
        <taxon>Pseudomonadati</taxon>
        <taxon>Pseudomonadota</taxon>
        <taxon>Gammaproteobacteria</taxon>
        <taxon>Enterobacterales</taxon>
        <taxon>Enterobacteriaceae</taxon>
        <taxon>Trabulsiella</taxon>
    </lineage>
</organism>
<name>A0A0L0GQJ4_9ENTR</name>
<reference evidence="1 2" key="1">
    <citation type="journal article" date="2015" name="Appl. Environ. Microbiol.">
        <title>The Enterobacterium Trabulsiella odontotermitis Presents Novel Adaptations Related to Its Association with Fungus-Growing Termites.</title>
        <authorList>
            <person name="Sapountzis P."/>
            <person name="Gruntjes T."/>
            <person name="Otani S."/>
            <person name="Estevez J."/>
            <person name="da Costa R.R."/>
            <person name="Plunkett G.3rd."/>
            <person name="Perna N.T."/>
            <person name="Poulsen M."/>
        </authorList>
    </citation>
    <scope>NUCLEOTIDE SEQUENCE [LARGE SCALE GENOMIC DNA]</scope>
    <source>
        <strain evidence="1 2">12</strain>
    </source>
</reference>
<protein>
    <submittedName>
        <fullName evidence="1">Uncharacterized protein</fullName>
    </submittedName>
</protein>
<comment type="caution">
    <text evidence="1">The sequence shown here is derived from an EMBL/GenBank/DDBJ whole genome shotgun (WGS) entry which is preliminary data.</text>
</comment>
<sequence>MRKFDIASLEDLLPETVRQIALVIGFPATQQLIERFGGACFPVGRGNRQTGERRLELLRETVGEDNTRLLMQHFGGESSLVIPRCAVAFREWRNRCFLEDVDELVSNGESLRMALTLTAPRYGIANTWAWAILARRRSPPPASQGDLF</sequence>
<dbReference type="OrthoDB" id="8896696at2"/>
<dbReference type="SUPFAM" id="SSF46689">
    <property type="entry name" value="Homeodomain-like"/>
    <property type="match status" value="1"/>
</dbReference>
<evidence type="ECO:0000313" key="2">
    <source>
        <dbReference type="Proteomes" id="UP000037393"/>
    </source>
</evidence>
<proteinExistence type="predicted"/>
<dbReference type="PATRIC" id="fig|379893.4.peg.583"/>